<dbReference type="InterPro" id="IPR002110">
    <property type="entry name" value="Ankyrin_rpt"/>
</dbReference>
<feature type="region of interest" description="Disordered" evidence="3">
    <location>
        <begin position="229"/>
        <end position="251"/>
    </location>
</feature>
<dbReference type="EMBL" id="UINC01078202">
    <property type="protein sequence ID" value="SVC19056.1"/>
    <property type="molecule type" value="Genomic_DNA"/>
</dbReference>
<dbReference type="SMART" id="SM00248">
    <property type="entry name" value="ANK"/>
    <property type="match status" value="7"/>
</dbReference>
<dbReference type="GO" id="GO:0031436">
    <property type="term" value="C:BRCA1-BARD1 complex"/>
    <property type="evidence" value="ECO:0007669"/>
    <property type="project" value="TreeGrafter"/>
</dbReference>
<dbReference type="Gene3D" id="1.25.40.20">
    <property type="entry name" value="Ankyrin repeat-containing domain"/>
    <property type="match status" value="3"/>
</dbReference>
<evidence type="ECO:0000256" key="2">
    <source>
        <dbReference type="ARBA" id="ARBA00023043"/>
    </source>
</evidence>
<sequence>MKHILLTTIAAVVLVGCGESQQTSPQPETGSQTAPINSIHDAAKKGDIEAIKQYLADNANVNSKDSKGMTPLHAAAIRNHKEIAQLLIAKGADVNAKTIGQQTPMHAAAYNGYRNIIELLIEHGADVNSQIKLSGSFNNMTPLDFDLVYSHGKNSELLIEHGGITGAKPDTTIHEAAEHGRSFDLKHHLIAGADINARDENGMTPLHLAVKHGQKAMTESLIAKGADLNAKTKPKDHSPISESQKPQQGSLGFMPVEIPETPLDLTTVDYGFDSPEEKAVKKEIAGLLRKHGGKYGSFLSALRNNDIDAVREFLSNGTDVNAKDEFGDITPLLIAGGSNEMFELLIANGADVNAQLGNGWTLLHQTARFGNIETAELLIANGADVNSKVDTGLIGAVEKDTPLFVAEYHS</sequence>
<dbReference type="PROSITE" id="PS50297">
    <property type="entry name" value="ANK_REP_REGION"/>
    <property type="match status" value="4"/>
</dbReference>
<dbReference type="PROSITE" id="PS51257">
    <property type="entry name" value="PROKAR_LIPOPROTEIN"/>
    <property type="match status" value="1"/>
</dbReference>
<dbReference type="Pfam" id="PF12796">
    <property type="entry name" value="Ank_2"/>
    <property type="match status" value="3"/>
</dbReference>
<dbReference type="PANTHER" id="PTHR24171">
    <property type="entry name" value="ANKYRIN REPEAT DOMAIN-CONTAINING PROTEIN 39-RELATED"/>
    <property type="match status" value="1"/>
</dbReference>
<dbReference type="SUPFAM" id="SSF48403">
    <property type="entry name" value="Ankyrin repeat"/>
    <property type="match status" value="2"/>
</dbReference>
<dbReference type="PRINTS" id="PR01415">
    <property type="entry name" value="ANKYRIN"/>
</dbReference>
<evidence type="ECO:0000256" key="3">
    <source>
        <dbReference type="SAM" id="MobiDB-lite"/>
    </source>
</evidence>
<name>A0A382K4W6_9ZZZZ</name>
<feature type="compositionally biased region" description="Polar residues" evidence="3">
    <location>
        <begin position="240"/>
        <end position="250"/>
    </location>
</feature>
<gene>
    <name evidence="4" type="ORF">METZ01_LOCUS271910</name>
</gene>
<accession>A0A382K4W6</accession>
<keyword evidence="2" id="KW-0040">ANK repeat</keyword>
<dbReference type="InterPro" id="IPR036770">
    <property type="entry name" value="Ankyrin_rpt-contain_sf"/>
</dbReference>
<dbReference type="AlphaFoldDB" id="A0A382K4W6"/>
<feature type="non-terminal residue" evidence="4">
    <location>
        <position position="410"/>
    </location>
</feature>
<organism evidence="4">
    <name type="scientific">marine metagenome</name>
    <dbReference type="NCBI Taxonomy" id="408172"/>
    <lineage>
        <taxon>unclassified sequences</taxon>
        <taxon>metagenomes</taxon>
        <taxon>ecological metagenomes</taxon>
    </lineage>
</organism>
<dbReference type="GO" id="GO:0004842">
    <property type="term" value="F:ubiquitin-protein transferase activity"/>
    <property type="evidence" value="ECO:0007669"/>
    <property type="project" value="TreeGrafter"/>
</dbReference>
<dbReference type="PROSITE" id="PS50088">
    <property type="entry name" value="ANK_REPEAT"/>
    <property type="match status" value="6"/>
</dbReference>
<protein>
    <submittedName>
        <fullName evidence="4">Uncharacterized protein</fullName>
    </submittedName>
</protein>
<reference evidence="4" key="1">
    <citation type="submission" date="2018-05" db="EMBL/GenBank/DDBJ databases">
        <authorList>
            <person name="Lanie J.A."/>
            <person name="Ng W.-L."/>
            <person name="Kazmierczak K.M."/>
            <person name="Andrzejewski T.M."/>
            <person name="Davidsen T.M."/>
            <person name="Wayne K.J."/>
            <person name="Tettelin H."/>
            <person name="Glass J.I."/>
            <person name="Rusch D."/>
            <person name="Podicherti R."/>
            <person name="Tsui H.-C.T."/>
            <person name="Winkler M.E."/>
        </authorList>
    </citation>
    <scope>NUCLEOTIDE SEQUENCE</scope>
</reference>
<dbReference type="PANTHER" id="PTHR24171:SF9">
    <property type="entry name" value="ANKYRIN REPEAT DOMAIN-CONTAINING PROTEIN 39"/>
    <property type="match status" value="1"/>
</dbReference>
<dbReference type="GO" id="GO:0070531">
    <property type="term" value="C:BRCA1-A complex"/>
    <property type="evidence" value="ECO:0007669"/>
    <property type="project" value="TreeGrafter"/>
</dbReference>
<keyword evidence="1" id="KW-0677">Repeat</keyword>
<evidence type="ECO:0000313" key="4">
    <source>
        <dbReference type="EMBL" id="SVC19056.1"/>
    </source>
</evidence>
<evidence type="ECO:0000256" key="1">
    <source>
        <dbReference type="ARBA" id="ARBA00022737"/>
    </source>
</evidence>
<proteinExistence type="predicted"/>
<dbReference type="GO" id="GO:0085020">
    <property type="term" value="P:protein K6-linked ubiquitination"/>
    <property type="evidence" value="ECO:0007669"/>
    <property type="project" value="TreeGrafter"/>
</dbReference>